<evidence type="ECO:0000313" key="3">
    <source>
        <dbReference type="Proteomes" id="UP000244722"/>
    </source>
</evidence>
<dbReference type="Proteomes" id="UP000244722">
    <property type="component" value="Unassembled WGS sequence"/>
</dbReference>
<keyword evidence="3" id="KW-1185">Reference proteome</keyword>
<accession>A0A2T6ZUI4</accession>
<feature type="compositionally biased region" description="Basic residues" evidence="1">
    <location>
        <begin position="54"/>
        <end position="67"/>
    </location>
</feature>
<protein>
    <submittedName>
        <fullName evidence="2">Uncharacterized protein</fullName>
    </submittedName>
</protein>
<dbReference type="AlphaFoldDB" id="A0A2T6ZUI4"/>
<reference evidence="2 3" key="1">
    <citation type="submission" date="2017-04" db="EMBL/GenBank/DDBJ databases">
        <title>Draft genome sequence of Tuber borchii Vittad., a whitish edible truffle.</title>
        <authorList>
            <consortium name="DOE Joint Genome Institute"/>
            <person name="Murat C."/>
            <person name="Kuo A."/>
            <person name="Barry K.W."/>
            <person name="Clum A."/>
            <person name="Dockter R.B."/>
            <person name="Fauchery L."/>
            <person name="Iotti M."/>
            <person name="Kohler A."/>
            <person name="Labutti K."/>
            <person name="Lindquist E.A."/>
            <person name="Lipzen A."/>
            <person name="Ohm R.A."/>
            <person name="Wang M."/>
            <person name="Grigoriev I.V."/>
            <person name="Zambonelli A."/>
            <person name="Martin F.M."/>
        </authorList>
    </citation>
    <scope>NUCLEOTIDE SEQUENCE [LARGE SCALE GENOMIC DNA]</scope>
    <source>
        <strain evidence="2 3">Tbo3840</strain>
    </source>
</reference>
<sequence>MYFPPRLFKLCRQGRKEEVNLEGKETNFKKQRHTKPIRQRIEKFKNSNAMVTKKTYKQTKTSKHTQA</sequence>
<dbReference type="EMBL" id="NESQ01000099">
    <property type="protein sequence ID" value="PUU79151.1"/>
    <property type="molecule type" value="Genomic_DNA"/>
</dbReference>
<gene>
    <name evidence="2" type="ORF">B9Z19DRAFT_1082497</name>
</gene>
<evidence type="ECO:0000313" key="2">
    <source>
        <dbReference type="EMBL" id="PUU79151.1"/>
    </source>
</evidence>
<comment type="caution">
    <text evidence="2">The sequence shown here is derived from an EMBL/GenBank/DDBJ whole genome shotgun (WGS) entry which is preliminary data.</text>
</comment>
<proteinExistence type="predicted"/>
<evidence type="ECO:0000256" key="1">
    <source>
        <dbReference type="SAM" id="MobiDB-lite"/>
    </source>
</evidence>
<feature type="region of interest" description="Disordered" evidence="1">
    <location>
        <begin position="45"/>
        <end position="67"/>
    </location>
</feature>
<name>A0A2T6ZUI4_TUBBO</name>
<organism evidence="2 3">
    <name type="scientific">Tuber borchii</name>
    <name type="common">White truffle</name>
    <dbReference type="NCBI Taxonomy" id="42251"/>
    <lineage>
        <taxon>Eukaryota</taxon>
        <taxon>Fungi</taxon>
        <taxon>Dikarya</taxon>
        <taxon>Ascomycota</taxon>
        <taxon>Pezizomycotina</taxon>
        <taxon>Pezizomycetes</taxon>
        <taxon>Pezizales</taxon>
        <taxon>Tuberaceae</taxon>
        <taxon>Tuber</taxon>
    </lineage>
</organism>